<dbReference type="Gene3D" id="3.20.20.140">
    <property type="entry name" value="Metal-dependent hydrolases"/>
    <property type="match status" value="1"/>
</dbReference>
<dbReference type="InterPro" id="IPR016195">
    <property type="entry name" value="Pol/histidinol_Pase-like"/>
</dbReference>
<feature type="coiled-coil region" evidence="1">
    <location>
        <begin position="427"/>
        <end position="506"/>
    </location>
</feature>
<dbReference type="PANTHER" id="PTHR32182">
    <property type="entry name" value="DNA REPLICATION AND REPAIR PROTEIN RECF"/>
    <property type="match status" value="1"/>
</dbReference>
<dbReference type="Proteomes" id="UP001056426">
    <property type="component" value="Chromosome"/>
</dbReference>
<dbReference type="GO" id="GO:0000731">
    <property type="term" value="P:DNA synthesis involved in DNA repair"/>
    <property type="evidence" value="ECO:0007669"/>
    <property type="project" value="TreeGrafter"/>
</dbReference>
<proteinExistence type="predicted"/>
<dbReference type="InterPro" id="IPR054787">
    <property type="entry name" value="TrlF_ATPase"/>
</dbReference>
<dbReference type="EMBL" id="CP098400">
    <property type="protein sequence ID" value="URW79520.1"/>
    <property type="molecule type" value="Genomic_DNA"/>
</dbReference>
<dbReference type="SUPFAM" id="SSF89550">
    <property type="entry name" value="PHP domain-like"/>
    <property type="match status" value="1"/>
</dbReference>
<evidence type="ECO:0000256" key="1">
    <source>
        <dbReference type="SAM" id="Coils"/>
    </source>
</evidence>
<accession>A0A9J6ZQH8</accession>
<name>A0A9J6ZQH8_9BACT</name>
<sequence length="894" mass="102772">MSNQQKMKNVMKPSGAKFYKCALQVNSHLYNQKYRGGEALDEATYNQNILQTCKEENIQVVGLAEHGDVNSTENLRKLLQENGIIVFPGFELCSTEKIHIICLFPPDKKTIWLNQMLGSLQGTAFNQGQTTDKSSLKYLEIAEKVIEAGGGITYAAHVHEENGLLVVNDGSGGHPDIWQNEKLVLAAQINKEKVDDLELKYRQIIKNQDTNYNRIRKVAVIHAKDVEKPATLKGPLASCYIKMDKPSIEGLRQAFLDGESRIRLYSELKEEKHSKILEFKIFSNFFAEGLHIAFNDNLNALIGGRGTGKSTLLEAIRYGLDIPYQSSEAKKRADDILRNNFTNGKIVLTVYSSRYNKKFIIERNYGQPQTIKNEDGTLSFLSVKDILPEIKMFGQNEIFEFAEKPVNHVKLIEQFLPELKDNIPDIQKQLKENRLKLVQTIERLEELNQKINRENQLKERLHNLKALGLDKKFEEQNIYNKEEAVIKRSDGEFQEIQSLVEELERKISAVDLHYLSVDALKEYINAQNLASLKPVWEKLISELQRAISIIKTAEKTFVTQSNEVKQQWQKAKEQFEEEFQKLINKLPDSGGRKGSDIAREFSQISRELSSMQGLTIQRDNNQKLYDELLKNRKELITALNSEIDQRYDVIFKKVKSLNKNALAGKMQLEVKKWGNREPLRKFFLEIEGFGEKKIQWLNEQQDNFNIWQFVKDIRELDESDLKDKYQLTPGIVSTIKKLSDKKKWELEEIALTETVTIKLNIGTSENPAYKEITELSSGQKCTAILNLLLLNNSDPLIIDQPEDNLDNAFIAENIVSELRRQKEARQFIFSTHNANIPVFGDAEWIGVMEIENGESVLKDENIGSIDNENLRPKIENILEGGKYAFETRRLKYNY</sequence>
<dbReference type="InterPro" id="IPR027417">
    <property type="entry name" value="P-loop_NTPase"/>
</dbReference>
<reference evidence="2" key="2">
    <citation type="submission" date="2022-06" db="EMBL/GenBank/DDBJ databases">
        <title>Xiashengella guii gen. nov. sp. nov., a bacterium isolated form anaerobic digestion tank.</title>
        <authorList>
            <person name="Huang H."/>
        </authorList>
    </citation>
    <scope>NUCLEOTIDE SEQUENCE</scope>
    <source>
        <strain evidence="2">Ai-910</strain>
    </source>
</reference>
<evidence type="ECO:0000313" key="2">
    <source>
        <dbReference type="EMBL" id="URW79520.1"/>
    </source>
</evidence>
<reference evidence="2" key="1">
    <citation type="submission" date="2022-05" db="EMBL/GenBank/DDBJ databases">
        <authorList>
            <person name="Sun X."/>
        </authorList>
    </citation>
    <scope>NUCLEOTIDE SEQUENCE</scope>
    <source>
        <strain evidence="2">Ai-910</strain>
    </source>
</reference>
<dbReference type="SUPFAM" id="SSF52540">
    <property type="entry name" value="P-loop containing nucleoside triphosphate hydrolases"/>
    <property type="match status" value="1"/>
</dbReference>
<evidence type="ECO:0008006" key="4">
    <source>
        <dbReference type="Google" id="ProtNLM"/>
    </source>
</evidence>
<keyword evidence="3" id="KW-1185">Reference proteome</keyword>
<protein>
    <recommendedName>
        <fullName evidence="4">Rad50/SbcC-type AAA domain-containing protein</fullName>
    </recommendedName>
</protein>
<gene>
    <name evidence="2" type="ORF">M9189_11720</name>
</gene>
<evidence type="ECO:0000313" key="3">
    <source>
        <dbReference type="Proteomes" id="UP001056426"/>
    </source>
</evidence>
<organism evidence="2 3">
    <name type="scientific">Xiashengella succiniciproducens</name>
    <dbReference type="NCBI Taxonomy" id="2949635"/>
    <lineage>
        <taxon>Bacteria</taxon>
        <taxon>Pseudomonadati</taxon>
        <taxon>Bacteroidota</taxon>
        <taxon>Bacteroidia</taxon>
        <taxon>Marinilabiliales</taxon>
        <taxon>Marinilabiliaceae</taxon>
        <taxon>Xiashengella</taxon>
    </lineage>
</organism>
<keyword evidence="1" id="KW-0175">Coiled coil</keyword>
<feature type="coiled-coil region" evidence="1">
    <location>
        <begin position="558"/>
        <end position="585"/>
    </location>
</feature>
<dbReference type="GO" id="GO:0006302">
    <property type="term" value="P:double-strand break repair"/>
    <property type="evidence" value="ECO:0007669"/>
    <property type="project" value="TreeGrafter"/>
</dbReference>
<dbReference type="PANTHER" id="PTHR32182:SF22">
    <property type="entry name" value="ATP-DEPENDENT ENDONUCLEASE, OLD FAMILY-RELATED"/>
    <property type="match status" value="1"/>
</dbReference>
<dbReference type="NCBIfam" id="NF045780">
    <property type="entry name" value="TrlF_fam_ATP"/>
    <property type="match status" value="1"/>
</dbReference>
<dbReference type="KEGG" id="alkq:M9189_11720"/>
<dbReference type="Gene3D" id="3.40.50.300">
    <property type="entry name" value="P-loop containing nucleotide triphosphate hydrolases"/>
    <property type="match status" value="2"/>
</dbReference>
<dbReference type="RefSeq" id="WP_250723467.1">
    <property type="nucleotide sequence ID" value="NZ_CP098400.1"/>
</dbReference>
<dbReference type="AlphaFoldDB" id="A0A9J6ZQH8"/>